<keyword evidence="5 6" id="KW-0472">Membrane</keyword>
<reference evidence="7 8" key="1">
    <citation type="submission" date="2014-09" db="EMBL/GenBank/DDBJ databases">
        <title>Isolation and characterization of Aurantimonas altamirensis ON-56566 from clinical sample following a dog bite.</title>
        <authorList>
            <person name="Eshaghi A."/>
            <person name="Li A."/>
            <person name="Shahinas D."/>
            <person name="Bahn P."/>
            <person name="Kus J.V."/>
            <person name="Patel S.N."/>
        </authorList>
    </citation>
    <scope>NUCLEOTIDE SEQUENCE [LARGE SCALE GENOMIC DNA]</scope>
    <source>
        <strain evidence="7 8">ON-56566</strain>
    </source>
</reference>
<dbReference type="EMBL" id="JRFJ01000001">
    <property type="protein sequence ID" value="KHJ55771.1"/>
    <property type="molecule type" value="Genomic_DNA"/>
</dbReference>
<evidence type="ECO:0000256" key="1">
    <source>
        <dbReference type="ARBA" id="ARBA00004651"/>
    </source>
</evidence>
<evidence type="ECO:0000256" key="6">
    <source>
        <dbReference type="SAM" id="Phobius"/>
    </source>
</evidence>
<gene>
    <name evidence="7" type="ORF">LA66_03810</name>
</gene>
<feature type="transmembrane region" description="Helical" evidence="6">
    <location>
        <begin position="41"/>
        <end position="66"/>
    </location>
</feature>
<keyword evidence="3 6" id="KW-0812">Transmembrane</keyword>
<evidence type="ECO:0000256" key="5">
    <source>
        <dbReference type="ARBA" id="ARBA00023136"/>
    </source>
</evidence>
<feature type="transmembrane region" description="Helical" evidence="6">
    <location>
        <begin position="145"/>
        <end position="166"/>
    </location>
</feature>
<organism evidence="7 8">
    <name type="scientific">Aureimonas altamirensis</name>
    <dbReference type="NCBI Taxonomy" id="370622"/>
    <lineage>
        <taxon>Bacteria</taxon>
        <taxon>Pseudomonadati</taxon>
        <taxon>Pseudomonadota</taxon>
        <taxon>Alphaproteobacteria</taxon>
        <taxon>Hyphomicrobiales</taxon>
        <taxon>Aurantimonadaceae</taxon>
        <taxon>Aureimonas</taxon>
    </lineage>
</organism>
<feature type="transmembrane region" description="Helical" evidence="6">
    <location>
        <begin position="6"/>
        <end position="29"/>
    </location>
</feature>
<dbReference type="PANTHER" id="PTHR30086:SF20">
    <property type="entry name" value="ARGININE EXPORTER PROTEIN ARGO-RELATED"/>
    <property type="match status" value="1"/>
</dbReference>
<accession>A0A0B1Q8S0</accession>
<dbReference type="Proteomes" id="UP000030826">
    <property type="component" value="Unassembled WGS sequence"/>
</dbReference>
<evidence type="ECO:0000256" key="2">
    <source>
        <dbReference type="ARBA" id="ARBA00022475"/>
    </source>
</evidence>
<dbReference type="GO" id="GO:0015171">
    <property type="term" value="F:amino acid transmembrane transporter activity"/>
    <property type="evidence" value="ECO:0007669"/>
    <property type="project" value="TreeGrafter"/>
</dbReference>
<evidence type="ECO:0000256" key="4">
    <source>
        <dbReference type="ARBA" id="ARBA00022989"/>
    </source>
</evidence>
<proteinExistence type="predicted"/>
<evidence type="ECO:0000256" key="3">
    <source>
        <dbReference type="ARBA" id="ARBA00022692"/>
    </source>
</evidence>
<dbReference type="Pfam" id="PF01810">
    <property type="entry name" value="LysE"/>
    <property type="match status" value="1"/>
</dbReference>
<dbReference type="InterPro" id="IPR001123">
    <property type="entry name" value="LeuE-type"/>
</dbReference>
<feature type="transmembrane region" description="Helical" evidence="6">
    <location>
        <begin position="72"/>
        <end position="92"/>
    </location>
</feature>
<evidence type="ECO:0000313" key="7">
    <source>
        <dbReference type="EMBL" id="KHJ55771.1"/>
    </source>
</evidence>
<dbReference type="AlphaFoldDB" id="A0A0B1Q8S0"/>
<name>A0A0B1Q8S0_9HYPH</name>
<dbReference type="STRING" id="370622.LA66_03810"/>
<protein>
    <submittedName>
        <fullName evidence="7">Lysine transporter LysE</fullName>
    </submittedName>
</protein>
<evidence type="ECO:0000313" key="8">
    <source>
        <dbReference type="Proteomes" id="UP000030826"/>
    </source>
</evidence>
<dbReference type="GO" id="GO:0005886">
    <property type="term" value="C:plasma membrane"/>
    <property type="evidence" value="ECO:0007669"/>
    <property type="project" value="UniProtKB-SubCell"/>
</dbReference>
<dbReference type="PANTHER" id="PTHR30086">
    <property type="entry name" value="ARGININE EXPORTER PROTEIN ARGO"/>
    <property type="match status" value="1"/>
</dbReference>
<keyword evidence="4 6" id="KW-1133">Transmembrane helix</keyword>
<comment type="subcellular location">
    <subcellularLocation>
        <location evidence="1">Cell membrane</location>
        <topology evidence="1">Multi-pass membrane protein</topology>
    </subcellularLocation>
</comment>
<dbReference type="OrthoDB" id="9804822at2"/>
<sequence>MLSVTQLLPFCIALAIAAAVPGPGVVALIARALGSGFGHGLAFAGGLILGDLTYLAAACFGLAMIAEAFGEFFVVVRIAASLYLAWLAFKLWRSAARPQTVEGAAGGSLRGSLAAGYLITLSNPKTIVFYLALLPTLMDLSHVSLPSFLMLACATVLVLTLVMTPYAALAARARGFMARPGRLERLNRSAAAILAATAVWTLVRRV</sequence>
<keyword evidence="2" id="KW-1003">Cell membrane</keyword>
<comment type="caution">
    <text evidence="7">The sequence shown here is derived from an EMBL/GenBank/DDBJ whole genome shotgun (WGS) entry which is preliminary data.</text>
</comment>
<dbReference type="RefSeq" id="WP_039188822.1">
    <property type="nucleotide sequence ID" value="NZ_JRFJ01000001.1"/>
</dbReference>